<dbReference type="EMBL" id="KE504155">
    <property type="protein sequence ID" value="EPS99629.1"/>
    <property type="molecule type" value="Genomic_DNA"/>
</dbReference>
<proteinExistence type="predicted"/>
<gene>
    <name evidence="2" type="ORF">FOMPIDRAFT_99385</name>
</gene>
<evidence type="ECO:0000313" key="2">
    <source>
        <dbReference type="EMBL" id="EPS99629.1"/>
    </source>
</evidence>
<dbReference type="HOGENOM" id="CLU_309299_0_0_1"/>
<feature type="region of interest" description="Disordered" evidence="1">
    <location>
        <begin position="674"/>
        <end position="694"/>
    </location>
</feature>
<feature type="region of interest" description="Disordered" evidence="1">
    <location>
        <begin position="709"/>
        <end position="760"/>
    </location>
</feature>
<feature type="compositionally biased region" description="Basic residues" evidence="1">
    <location>
        <begin position="501"/>
        <end position="517"/>
    </location>
</feature>
<feature type="region of interest" description="Disordered" evidence="1">
    <location>
        <begin position="34"/>
        <end position="103"/>
    </location>
</feature>
<dbReference type="InParanoid" id="S8FMU0"/>
<feature type="region of interest" description="Disordered" evidence="1">
    <location>
        <begin position="154"/>
        <end position="228"/>
    </location>
</feature>
<name>S8FMU0_FOMSC</name>
<feature type="region of interest" description="Disordered" evidence="1">
    <location>
        <begin position="275"/>
        <end position="302"/>
    </location>
</feature>
<feature type="region of interest" description="Disordered" evidence="1">
    <location>
        <begin position="317"/>
        <end position="350"/>
    </location>
</feature>
<feature type="compositionally biased region" description="Low complexity" evidence="1">
    <location>
        <begin position="34"/>
        <end position="53"/>
    </location>
</feature>
<accession>S8FMU0</accession>
<reference evidence="2 3" key="1">
    <citation type="journal article" date="2012" name="Science">
        <title>The Paleozoic origin of enzymatic lignin decomposition reconstructed from 31 fungal genomes.</title>
        <authorList>
            <person name="Floudas D."/>
            <person name="Binder M."/>
            <person name="Riley R."/>
            <person name="Barry K."/>
            <person name="Blanchette R.A."/>
            <person name="Henrissat B."/>
            <person name="Martinez A.T."/>
            <person name="Otillar R."/>
            <person name="Spatafora J.W."/>
            <person name="Yadav J.S."/>
            <person name="Aerts A."/>
            <person name="Benoit I."/>
            <person name="Boyd A."/>
            <person name="Carlson A."/>
            <person name="Copeland A."/>
            <person name="Coutinho P.M."/>
            <person name="de Vries R.P."/>
            <person name="Ferreira P."/>
            <person name="Findley K."/>
            <person name="Foster B."/>
            <person name="Gaskell J."/>
            <person name="Glotzer D."/>
            <person name="Gorecki P."/>
            <person name="Heitman J."/>
            <person name="Hesse C."/>
            <person name="Hori C."/>
            <person name="Igarashi K."/>
            <person name="Jurgens J.A."/>
            <person name="Kallen N."/>
            <person name="Kersten P."/>
            <person name="Kohler A."/>
            <person name="Kuees U."/>
            <person name="Kumar T.K.A."/>
            <person name="Kuo A."/>
            <person name="LaButti K."/>
            <person name="Larrondo L.F."/>
            <person name="Lindquist E."/>
            <person name="Ling A."/>
            <person name="Lombard V."/>
            <person name="Lucas S."/>
            <person name="Lundell T."/>
            <person name="Martin R."/>
            <person name="McLaughlin D.J."/>
            <person name="Morgenstern I."/>
            <person name="Morin E."/>
            <person name="Murat C."/>
            <person name="Nagy L.G."/>
            <person name="Nolan M."/>
            <person name="Ohm R.A."/>
            <person name="Patyshakuliyeva A."/>
            <person name="Rokas A."/>
            <person name="Ruiz-Duenas F.J."/>
            <person name="Sabat G."/>
            <person name="Salamov A."/>
            <person name="Samejima M."/>
            <person name="Schmutz J."/>
            <person name="Slot J.C."/>
            <person name="St John F."/>
            <person name="Stenlid J."/>
            <person name="Sun H."/>
            <person name="Sun S."/>
            <person name="Syed K."/>
            <person name="Tsang A."/>
            <person name="Wiebenga A."/>
            <person name="Young D."/>
            <person name="Pisabarro A."/>
            <person name="Eastwood D.C."/>
            <person name="Martin F."/>
            <person name="Cullen D."/>
            <person name="Grigoriev I.V."/>
            <person name="Hibbett D.S."/>
        </authorList>
    </citation>
    <scope>NUCLEOTIDE SEQUENCE</scope>
    <source>
        <strain evidence="3">FP-58527</strain>
    </source>
</reference>
<evidence type="ECO:0000313" key="3">
    <source>
        <dbReference type="Proteomes" id="UP000015241"/>
    </source>
</evidence>
<feature type="compositionally biased region" description="Polar residues" evidence="1">
    <location>
        <begin position="79"/>
        <end position="100"/>
    </location>
</feature>
<feature type="region of interest" description="Disordered" evidence="1">
    <location>
        <begin position="488"/>
        <end position="523"/>
    </location>
</feature>
<feature type="compositionally biased region" description="Pro residues" evidence="1">
    <location>
        <begin position="324"/>
        <end position="334"/>
    </location>
</feature>
<keyword evidence="3" id="KW-1185">Reference proteome</keyword>
<protein>
    <submittedName>
        <fullName evidence="2">Uncharacterized protein</fullName>
    </submittedName>
</protein>
<sequence length="896" mass="95864">MASISVSRDSFSREHAAPFSVQEFSDLVSSAFNLVSPSSSSPNLPSGSSLPLPQGTSGVPPFPTSSGFDTDTDDGYRTLSRNATRSSAKAQMPSEQSPKSRSAFRVLRQVRSRASAALRQANTHLAPSSVVMDHAARPSISSQRTVQSCISTSSYSFLSRPPTPIPTPRTGSPFPDLDLTRTRSRAKSLTSQVPTSFLKLPKHDARASSSGLSQPPSNASAPANTEDLPSFFETKGYAERNPPPPAYSRPATPVLPADTQAQARIHTRLPPLRKAKSASTTLFRGKKVKGRTAEANDSDAAKAQPRIALDWTALDSDDYFTSPRDPPPVPPLPAAPAKHSPDSSAEGPEGELDVPAYVYERRGSATSTCTTSTMASSRSTSSLSERIAAMFQTKAKLRARSKLSLAITTGSANSSPSTDSTCTWSPVTPTHGFTFPASSTAALVYTQPEQNYSTVFEEDASQIGRVLTPEADPFAKADVAISRFSTDVTPTRPVSPGVKYGSRRGSRQSNLRTRKARSAQQGWDFKDSSTQMMEEADDIPVVYSRARGSRSRSRLPTFVDESSPRSPIYELPSSCSIYPAGGPDAPLSPFLVGPAARTRANLVSRFSMSTDSLPSSHSSFAGSADGRALNDVDVDTTFVFGSPGVKDPIVRDFAQRSPKLKRTTMDISGSPRAVKPIVRSSTRASLPSSSPSTHARYAQCMAPALATTKRQASVRTSASEPPLRVQRPSSPFPLVQGLSDGSPKGLGIDLSHDSPAGGDPVNDSGMFCDVAVKDETIYDDAFEDSFVLPEEEMGHLRMSVTLSQDIRRLAEERRTFEADDDALTPRPISRAGSFLSVGTSPMDREKGLLEELDLTLTVGQAVPEWDRQTTSASECSTGSSMFFSARSSVESTGRSV</sequence>
<feature type="compositionally biased region" description="Polar residues" evidence="1">
    <location>
        <begin position="709"/>
        <end position="719"/>
    </location>
</feature>
<feature type="compositionally biased region" description="Low complexity" evidence="1">
    <location>
        <begin position="679"/>
        <end position="693"/>
    </location>
</feature>
<dbReference type="Proteomes" id="UP000015241">
    <property type="component" value="Unassembled WGS sequence"/>
</dbReference>
<organism evidence="2 3">
    <name type="scientific">Fomitopsis schrenkii</name>
    <name type="common">Brown rot fungus</name>
    <dbReference type="NCBI Taxonomy" id="2126942"/>
    <lineage>
        <taxon>Eukaryota</taxon>
        <taxon>Fungi</taxon>
        <taxon>Dikarya</taxon>
        <taxon>Basidiomycota</taxon>
        <taxon>Agaricomycotina</taxon>
        <taxon>Agaricomycetes</taxon>
        <taxon>Polyporales</taxon>
        <taxon>Fomitopsis</taxon>
    </lineage>
</organism>
<dbReference type="OrthoDB" id="2804764at2759"/>
<dbReference type="AlphaFoldDB" id="S8FMU0"/>
<feature type="compositionally biased region" description="Polar residues" evidence="1">
    <location>
        <begin position="207"/>
        <end position="223"/>
    </location>
</feature>
<dbReference type="STRING" id="743788.S8FMU0"/>
<evidence type="ECO:0000256" key="1">
    <source>
        <dbReference type="SAM" id="MobiDB-lite"/>
    </source>
</evidence>